<name>A0A366MB58_9EURY</name>
<dbReference type="Proteomes" id="UP000253099">
    <property type="component" value="Unassembled WGS sequence"/>
</dbReference>
<dbReference type="InterPro" id="IPR058349">
    <property type="entry name" value="DUF8036"/>
</dbReference>
<evidence type="ECO:0000313" key="3">
    <source>
        <dbReference type="Proteomes" id="UP000253099"/>
    </source>
</evidence>
<reference evidence="2 3" key="1">
    <citation type="submission" date="2018-06" db="EMBL/GenBank/DDBJ databases">
        <title>Genomic insight into two independent archaeal endosymbiosis events.</title>
        <authorList>
            <person name="Lind A.E."/>
            <person name="Lewis W.H."/>
            <person name="Spang A."/>
            <person name="Guy L."/>
            <person name="Embley M.T."/>
            <person name="Ettema T.J.G."/>
        </authorList>
    </citation>
    <scope>NUCLEOTIDE SEQUENCE [LARGE SCALE GENOMIC DNA]</scope>
    <source>
        <strain evidence="2">NOE</strain>
    </source>
</reference>
<comment type="caution">
    <text evidence="2">The sequence shown here is derived from an EMBL/GenBank/DDBJ whole genome shotgun (WGS) entry which is preliminary data.</text>
</comment>
<protein>
    <submittedName>
        <fullName evidence="2">Uncharacterized protein</fullName>
    </submittedName>
</protein>
<dbReference type="EMBL" id="NIZT01000025">
    <property type="protein sequence ID" value="RBQ23461.1"/>
    <property type="molecule type" value="Genomic_DNA"/>
</dbReference>
<keyword evidence="1" id="KW-1133">Transmembrane helix</keyword>
<gene>
    <name evidence="2" type="ORF">ALNOE001_10620</name>
</gene>
<dbReference type="AlphaFoldDB" id="A0A366MB58"/>
<dbReference type="Pfam" id="PF26119">
    <property type="entry name" value="DUF8036"/>
    <property type="match status" value="1"/>
</dbReference>
<keyword evidence="1" id="KW-0812">Transmembrane</keyword>
<feature type="transmembrane region" description="Helical" evidence="1">
    <location>
        <begin position="21"/>
        <end position="42"/>
    </location>
</feature>
<sequence length="73" mass="8537">MLILAYIYYNNYNEIKIDLTLGLLIFISIFVIKNVLTLLISFNVANGRFPIILFESRIELIAFGILFKLTMKY</sequence>
<organism evidence="2 3">
    <name type="scientific">Candidatus Methanobinarius endosymbioticus</name>
    <dbReference type="NCBI Taxonomy" id="2006182"/>
    <lineage>
        <taxon>Archaea</taxon>
        <taxon>Methanobacteriati</taxon>
        <taxon>Methanobacteriota</taxon>
        <taxon>Methanomada group</taxon>
        <taxon>Methanobacteria</taxon>
        <taxon>Methanobacteriales</taxon>
        <taxon>Methanobacteriaceae</taxon>
        <taxon>Candidatus Methanobinarius</taxon>
    </lineage>
</organism>
<proteinExistence type="predicted"/>
<evidence type="ECO:0000313" key="2">
    <source>
        <dbReference type="EMBL" id="RBQ23461.1"/>
    </source>
</evidence>
<evidence type="ECO:0000256" key="1">
    <source>
        <dbReference type="SAM" id="Phobius"/>
    </source>
</evidence>
<keyword evidence="1" id="KW-0472">Membrane</keyword>
<accession>A0A366MB58</accession>
<keyword evidence="3" id="KW-1185">Reference proteome</keyword>